<dbReference type="STRING" id="630390.A0A180G1N0"/>
<reference evidence="3" key="4">
    <citation type="submission" date="2025-05" db="UniProtKB">
        <authorList>
            <consortium name="EnsemblFungi"/>
        </authorList>
    </citation>
    <scope>IDENTIFICATION</scope>
    <source>
        <strain evidence="3">isolate 1-1 / race 1 (BBBD)</strain>
    </source>
</reference>
<name>A0A180G1N0_PUCT1</name>
<proteinExistence type="predicted"/>
<feature type="region of interest" description="Disordered" evidence="1">
    <location>
        <begin position="1"/>
        <end position="115"/>
    </location>
</feature>
<gene>
    <name evidence="2" type="ORF">PTTG_29857</name>
</gene>
<evidence type="ECO:0000313" key="4">
    <source>
        <dbReference type="Proteomes" id="UP000005240"/>
    </source>
</evidence>
<feature type="compositionally biased region" description="Low complexity" evidence="1">
    <location>
        <begin position="21"/>
        <end position="100"/>
    </location>
</feature>
<evidence type="ECO:0000313" key="2">
    <source>
        <dbReference type="EMBL" id="OAV86524.1"/>
    </source>
</evidence>
<organism evidence="2">
    <name type="scientific">Puccinia triticina (isolate 1-1 / race 1 (BBBD))</name>
    <name type="common">Brown leaf rust fungus</name>
    <dbReference type="NCBI Taxonomy" id="630390"/>
    <lineage>
        <taxon>Eukaryota</taxon>
        <taxon>Fungi</taxon>
        <taxon>Dikarya</taxon>
        <taxon>Basidiomycota</taxon>
        <taxon>Pucciniomycotina</taxon>
        <taxon>Pucciniomycetes</taxon>
        <taxon>Pucciniales</taxon>
        <taxon>Pucciniaceae</taxon>
        <taxon>Puccinia</taxon>
    </lineage>
</organism>
<evidence type="ECO:0000256" key="1">
    <source>
        <dbReference type="SAM" id="MobiDB-lite"/>
    </source>
</evidence>
<feature type="compositionally biased region" description="Basic and acidic residues" evidence="1">
    <location>
        <begin position="101"/>
        <end position="115"/>
    </location>
</feature>
<dbReference type="VEuPathDB" id="FungiDB:PTTG_29857"/>
<dbReference type="PANTHER" id="PTHR33069:SF3">
    <property type="entry name" value="DYNEIN HEAVY CHAIN TAIL DOMAIN-CONTAINING PROTEIN"/>
    <property type="match status" value="1"/>
</dbReference>
<dbReference type="EMBL" id="ADAS02001048">
    <property type="protein sequence ID" value="OAV86524.1"/>
    <property type="molecule type" value="Genomic_DNA"/>
</dbReference>
<accession>A0A180G1N0</accession>
<sequence length="503" mass="55953">MANLSSSESHDSSSEPMVDPSSQSSNSSIDSSNSSSESSESSSESSESSSESSESSSESSESSSESSSSESSSSESSSSESSSSESSDSSSKSSDSSSKLSDSDDLRHQQHWHQGDRVVQGFKQLISKYSRNAIIDYRPQQSINANISTVSVDDHVNSKQFLLDRLQSSLLPLLHHQINVLSLALNPSEITDEPGSKLQLISEIQSELERITDQIQHIITSVYPESLCTPHRADDQHLGSLKSYRLCHLKRAFQSYGGGFLGTLCLISRWAYRLIHEMQLSSKKLSRRSSCGVSRDSLDEYIPCALRSIGSAIMILRGSELDVAQNLWPAKLRSMDTIWEMPISIPGINGLRRIRSVSREPALKLAKLSIPIKKLCKIFFLKISRRGINLKALPYSTKMSSVQIESLAGSIVIVKDELHKFHSQLSSGYEEHVDTSRSQLLKMAATLKTHLDTPMVLILSHFVHTTDFPDKEYYHSWFCAWHGLYQLAIHNFTNFVELLGWFM</sequence>
<dbReference type="EnsemblFungi" id="PTTG_29857-t43_1">
    <property type="protein sequence ID" value="PTTG_29857-t43_1-p1"/>
    <property type="gene ID" value="PTTG_29857"/>
</dbReference>
<dbReference type="Proteomes" id="UP000005240">
    <property type="component" value="Unassembled WGS sequence"/>
</dbReference>
<dbReference type="AlphaFoldDB" id="A0A180G1N0"/>
<reference evidence="3 4" key="3">
    <citation type="journal article" date="2017" name="G3 (Bethesda)">
        <title>Comparative analysis highlights variable genome content of wheat rusts and divergence of the mating loci.</title>
        <authorList>
            <person name="Cuomo C.A."/>
            <person name="Bakkeren G."/>
            <person name="Khalil H.B."/>
            <person name="Panwar V."/>
            <person name="Joly D."/>
            <person name="Linning R."/>
            <person name="Sakthikumar S."/>
            <person name="Song X."/>
            <person name="Adiconis X."/>
            <person name="Fan L."/>
            <person name="Goldberg J.M."/>
            <person name="Levin J.Z."/>
            <person name="Young S."/>
            <person name="Zeng Q."/>
            <person name="Anikster Y."/>
            <person name="Bruce M."/>
            <person name="Wang M."/>
            <person name="Yin C."/>
            <person name="McCallum B."/>
            <person name="Szabo L.J."/>
            <person name="Hulbert S."/>
            <person name="Chen X."/>
            <person name="Fellers J.P."/>
        </authorList>
    </citation>
    <scope>NUCLEOTIDE SEQUENCE</scope>
    <source>
        <strain evidence="3">isolate 1-1 / race 1 (BBBD)</strain>
        <strain evidence="4">Isolate 1-1 / race 1 (BBBD)</strain>
    </source>
</reference>
<reference evidence="2" key="2">
    <citation type="submission" date="2016-05" db="EMBL/GenBank/DDBJ databases">
        <title>Comparative analysis highlights variable genome content of wheat rusts and divergence of the mating loci.</title>
        <authorList>
            <person name="Cuomo C.A."/>
            <person name="Bakkeren G."/>
            <person name="Szabo L."/>
            <person name="Khalil H."/>
            <person name="Joly D."/>
            <person name="Goldberg J."/>
            <person name="Young S."/>
            <person name="Zeng Q."/>
            <person name="Fellers J."/>
        </authorList>
    </citation>
    <scope>NUCLEOTIDE SEQUENCE [LARGE SCALE GENOMIC DNA]</scope>
    <source>
        <strain evidence="2">1-1 BBBD Race 1</strain>
    </source>
</reference>
<keyword evidence="4" id="KW-1185">Reference proteome</keyword>
<evidence type="ECO:0000313" key="3">
    <source>
        <dbReference type="EnsemblFungi" id="PTTG_29857-t43_1-p1"/>
    </source>
</evidence>
<reference evidence="2" key="1">
    <citation type="submission" date="2009-11" db="EMBL/GenBank/DDBJ databases">
        <authorList>
            <consortium name="The Broad Institute Genome Sequencing Platform"/>
            <person name="Ward D."/>
            <person name="Feldgarden M."/>
            <person name="Earl A."/>
            <person name="Young S.K."/>
            <person name="Zeng Q."/>
            <person name="Koehrsen M."/>
            <person name="Alvarado L."/>
            <person name="Berlin A."/>
            <person name="Bochicchio J."/>
            <person name="Borenstein D."/>
            <person name="Chapman S.B."/>
            <person name="Chen Z."/>
            <person name="Engels R."/>
            <person name="Freedman E."/>
            <person name="Gellesch M."/>
            <person name="Goldberg J."/>
            <person name="Griggs A."/>
            <person name="Gujja S."/>
            <person name="Heilman E."/>
            <person name="Heiman D."/>
            <person name="Hepburn T."/>
            <person name="Howarth C."/>
            <person name="Jen D."/>
            <person name="Larson L."/>
            <person name="Lewis B."/>
            <person name="Mehta T."/>
            <person name="Park D."/>
            <person name="Pearson M."/>
            <person name="Roberts A."/>
            <person name="Saif S."/>
            <person name="Shea T."/>
            <person name="Shenoy N."/>
            <person name="Sisk P."/>
            <person name="Stolte C."/>
            <person name="Sykes S."/>
            <person name="Thomson T."/>
            <person name="Walk T."/>
            <person name="White J."/>
            <person name="Yandava C."/>
            <person name="Izard J."/>
            <person name="Baranova O.V."/>
            <person name="Blanton J.M."/>
            <person name="Tanner A.C."/>
            <person name="Dewhirst F.E."/>
            <person name="Haas B."/>
            <person name="Nusbaum C."/>
            <person name="Birren B."/>
        </authorList>
    </citation>
    <scope>NUCLEOTIDE SEQUENCE [LARGE SCALE GENOMIC DNA]</scope>
    <source>
        <strain evidence="2">1-1 BBBD Race 1</strain>
    </source>
</reference>
<protein>
    <submittedName>
        <fullName evidence="2 3">Uncharacterized protein</fullName>
    </submittedName>
</protein>
<dbReference type="PANTHER" id="PTHR33069">
    <property type="entry name" value="CHROMOSOME 7, WHOLE GENOME SHOTGUN SEQUENCE-RELATED"/>
    <property type="match status" value="1"/>
</dbReference>